<dbReference type="InterPro" id="IPR023996">
    <property type="entry name" value="TonB-dep_OMP_SusC/RagA"/>
</dbReference>
<gene>
    <name evidence="9" type="ORF">L3X37_14685</name>
</gene>
<dbReference type="Pfam" id="PF13715">
    <property type="entry name" value="CarbopepD_reg_2"/>
    <property type="match status" value="1"/>
</dbReference>
<keyword evidence="9" id="KW-0675">Receptor</keyword>
<proteinExistence type="inferred from homology"/>
<dbReference type="SUPFAM" id="SSF49464">
    <property type="entry name" value="Carboxypeptidase regulatory domain-like"/>
    <property type="match status" value="1"/>
</dbReference>
<sequence>MKKNTKRLLLSNQTKLKLKLKVTVFLCCISILSMKAEGYSENLNFETVALQQSIKGSVKDINGDPLPGASILEKGTTNGVVSDFDGKFSISLTTSKAILVVSYLGYVPQEISVANQDEVIIVLQENVSNLDEVVVVGYGTVKRKDLTGSVARADIEAFQNQPNVSVVQSLQGTVPGLNVGAVTSPGGNPGLSVRGRTSLSGASNPLIILDGIIYRGSLVDINNADVKSVDVLKDASSKAIYGSQAANGVVIITTKAGREERKPVFNFSSYLSVQTPSRMINPSTREGYINKTRNYYWEEAFLAPDYTERDPSFDPTTRFVYPEVREGFNNGTNTDWLDLTTQNSYIQNTNISMAGSTKKSSYYLSAGYTENKGYMKNDNFSKVNLRVNFENKIADGWNIGLQTFMSSSDYSGVSTDLWGAHLLAPLVAPYNDDGTLNLWPQGAVRNPLANLEIDDLDKRLNLFATFFTEIQIPFVKGLSYRLNYSTNYRTRRNYRFDKFGNTEQGSAYKNNSLNTDETIDNILTYSRTFNNKHDVKVTLLYGKESRSGDNTNANSGIFINQALGYNSLESGATDQQLVSSGAFQEDALYQMGRLNYGYDDRYLATLTFRRDGFSGFGVNNKFGTFPSIALAWVPSNEKFMADALPWVNNLKFRGSYGKSGNRTVGRYQTLARVSGRFLYVFGDGGDSAYGQYISALANNDLGWETTTGLNVGMDFSVLNNRLSGSIDYYNNTTEDILFNVNLPRITGFSTLPTNIGEVANNGLEISLSSTNIKTDDFEWRSTVAFSRNKNKIVSILGRDDDGDGVEDDLIANGLFIGEAIGAIYNYTVDGIYQVGDNIPSGYRAGQYILRDFNGDDLITPLEDRSIIGYTEPAYRFSIYNEFSYKNWTASAFINSIQGGKSGYYASNTPVWGSNNSDNWNMPREYSYWTPSNPNAEYSGLRYNNPINSPIYRQRSFVRLQDVNITYNLPANLVKNLAIDAARVYISGKNLATWTNWVGGDPETASGVTSYSLPVMKSFSLGLNLTF</sequence>
<keyword evidence="5 7" id="KW-0472">Membrane</keyword>
<evidence type="ECO:0000256" key="7">
    <source>
        <dbReference type="PROSITE-ProRule" id="PRU01360"/>
    </source>
</evidence>
<dbReference type="NCBIfam" id="TIGR04057">
    <property type="entry name" value="SusC_RagA_signa"/>
    <property type="match status" value="1"/>
</dbReference>
<evidence type="ECO:0000256" key="2">
    <source>
        <dbReference type="ARBA" id="ARBA00022448"/>
    </source>
</evidence>
<dbReference type="RefSeq" id="WP_237240921.1">
    <property type="nucleotide sequence ID" value="NZ_JAKKDU010000023.1"/>
</dbReference>
<dbReference type="EMBL" id="JAKKDU010000023">
    <property type="protein sequence ID" value="MCF7569593.1"/>
    <property type="molecule type" value="Genomic_DNA"/>
</dbReference>
<dbReference type="AlphaFoldDB" id="A0AAE3EQ38"/>
<protein>
    <submittedName>
        <fullName evidence="9">TonB-dependent receptor</fullName>
    </submittedName>
</protein>
<organism evidence="9 10">
    <name type="scientific">Wocania arenilitoris</name>
    <dbReference type="NCBI Taxonomy" id="2044858"/>
    <lineage>
        <taxon>Bacteria</taxon>
        <taxon>Pseudomonadati</taxon>
        <taxon>Bacteroidota</taxon>
        <taxon>Flavobacteriia</taxon>
        <taxon>Flavobacteriales</taxon>
        <taxon>Flavobacteriaceae</taxon>
        <taxon>Wocania</taxon>
    </lineage>
</organism>
<feature type="domain" description="TonB-dependent receptor plug" evidence="8">
    <location>
        <begin position="143"/>
        <end position="249"/>
    </location>
</feature>
<dbReference type="SUPFAM" id="SSF56935">
    <property type="entry name" value="Porins"/>
    <property type="match status" value="1"/>
</dbReference>
<dbReference type="InterPro" id="IPR036942">
    <property type="entry name" value="Beta-barrel_TonB_sf"/>
</dbReference>
<dbReference type="PROSITE" id="PS52016">
    <property type="entry name" value="TONB_DEPENDENT_REC_3"/>
    <property type="match status" value="1"/>
</dbReference>
<comment type="similarity">
    <text evidence="7">Belongs to the TonB-dependent receptor family.</text>
</comment>
<evidence type="ECO:0000256" key="5">
    <source>
        <dbReference type="ARBA" id="ARBA00023136"/>
    </source>
</evidence>
<accession>A0AAE3EQ38</accession>
<evidence type="ECO:0000256" key="6">
    <source>
        <dbReference type="ARBA" id="ARBA00023237"/>
    </source>
</evidence>
<dbReference type="Gene3D" id="2.60.40.1120">
    <property type="entry name" value="Carboxypeptidase-like, regulatory domain"/>
    <property type="match status" value="1"/>
</dbReference>
<evidence type="ECO:0000256" key="1">
    <source>
        <dbReference type="ARBA" id="ARBA00004571"/>
    </source>
</evidence>
<dbReference type="InterPro" id="IPR037066">
    <property type="entry name" value="Plug_dom_sf"/>
</dbReference>
<name>A0AAE3EQ38_9FLAO</name>
<dbReference type="Proteomes" id="UP001199795">
    <property type="component" value="Unassembled WGS sequence"/>
</dbReference>
<keyword evidence="10" id="KW-1185">Reference proteome</keyword>
<dbReference type="NCBIfam" id="TIGR04056">
    <property type="entry name" value="OMP_RagA_SusC"/>
    <property type="match status" value="1"/>
</dbReference>
<comment type="subcellular location">
    <subcellularLocation>
        <location evidence="1 7">Cell outer membrane</location>
        <topology evidence="1 7">Multi-pass membrane protein</topology>
    </subcellularLocation>
</comment>
<keyword evidence="4 7" id="KW-0812">Transmembrane</keyword>
<evidence type="ECO:0000259" key="8">
    <source>
        <dbReference type="Pfam" id="PF07715"/>
    </source>
</evidence>
<keyword evidence="6 7" id="KW-0998">Cell outer membrane</keyword>
<dbReference type="Pfam" id="PF07715">
    <property type="entry name" value="Plug"/>
    <property type="match status" value="1"/>
</dbReference>
<dbReference type="InterPro" id="IPR023997">
    <property type="entry name" value="TonB-dep_OMP_SusC/RagA_CS"/>
</dbReference>
<reference evidence="9" key="1">
    <citation type="submission" date="2022-01" db="EMBL/GenBank/DDBJ databases">
        <title>Draft genome sequence of Sabulilitoribacter arenilitoris KCTC 52401.</title>
        <authorList>
            <person name="Oh J.-S."/>
        </authorList>
    </citation>
    <scope>NUCLEOTIDE SEQUENCE</scope>
    <source>
        <strain evidence="9">HMF6543</strain>
    </source>
</reference>
<dbReference type="Gene3D" id="2.170.130.10">
    <property type="entry name" value="TonB-dependent receptor, plug domain"/>
    <property type="match status" value="1"/>
</dbReference>
<dbReference type="InterPro" id="IPR008969">
    <property type="entry name" value="CarboxyPept-like_regulatory"/>
</dbReference>
<evidence type="ECO:0000313" key="9">
    <source>
        <dbReference type="EMBL" id="MCF7569593.1"/>
    </source>
</evidence>
<dbReference type="GO" id="GO:0009279">
    <property type="term" value="C:cell outer membrane"/>
    <property type="evidence" value="ECO:0007669"/>
    <property type="project" value="UniProtKB-SubCell"/>
</dbReference>
<dbReference type="InterPro" id="IPR012910">
    <property type="entry name" value="Plug_dom"/>
</dbReference>
<evidence type="ECO:0000256" key="3">
    <source>
        <dbReference type="ARBA" id="ARBA00022452"/>
    </source>
</evidence>
<evidence type="ECO:0000313" key="10">
    <source>
        <dbReference type="Proteomes" id="UP001199795"/>
    </source>
</evidence>
<dbReference type="InterPro" id="IPR039426">
    <property type="entry name" value="TonB-dep_rcpt-like"/>
</dbReference>
<dbReference type="Gene3D" id="2.40.170.20">
    <property type="entry name" value="TonB-dependent receptor, beta-barrel domain"/>
    <property type="match status" value="1"/>
</dbReference>
<comment type="caution">
    <text evidence="9">The sequence shown here is derived from an EMBL/GenBank/DDBJ whole genome shotgun (WGS) entry which is preliminary data.</text>
</comment>
<keyword evidence="2 7" id="KW-0813">Transport</keyword>
<keyword evidence="3 7" id="KW-1134">Transmembrane beta strand</keyword>
<evidence type="ECO:0000256" key="4">
    <source>
        <dbReference type="ARBA" id="ARBA00022692"/>
    </source>
</evidence>